<dbReference type="InterPro" id="IPR029033">
    <property type="entry name" value="His_PPase_superfam"/>
</dbReference>
<dbReference type="PIRSF" id="PIRSF000709">
    <property type="entry name" value="6PFK_2-Ptase"/>
    <property type="match status" value="1"/>
</dbReference>
<evidence type="ECO:0000256" key="2">
    <source>
        <dbReference type="PIRSR" id="PIRSR613078-2"/>
    </source>
</evidence>
<protein>
    <submittedName>
        <fullName evidence="3">Putative phosphoglycerate mutase</fullName>
    </submittedName>
</protein>
<feature type="binding site" evidence="2">
    <location>
        <position position="67"/>
    </location>
    <ligand>
        <name>substrate</name>
    </ligand>
</feature>
<dbReference type="AlphaFoldDB" id="A0A2T5VEL1"/>
<dbReference type="SMART" id="SM00855">
    <property type="entry name" value="PGAM"/>
    <property type="match status" value="1"/>
</dbReference>
<dbReference type="EMBL" id="QAYG01000001">
    <property type="protein sequence ID" value="PTW62187.1"/>
    <property type="molecule type" value="Genomic_DNA"/>
</dbReference>
<dbReference type="InterPro" id="IPR013078">
    <property type="entry name" value="His_Pase_superF_clade-1"/>
</dbReference>
<dbReference type="Pfam" id="PF00300">
    <property type="entry name" value="His_Phos_1"/>
    <property type="match status" value="1"/>
</dbReference>
<proteinExistence type="predicted"/>
<dbReference type="OrthoDB" id="9781415at2"/>
<reference evidence="3 4" key="1">
    <citation type="submission" date="2018-04" db="EMBL/GenBank/DDBJ databases">
        <title>Genomic Encyclopedia of Archaeal and Bacterial Type Strains, Phase II (KMG-II): from individual species to whole genera.</title>
        <authorList>
            <person name="Goeker M."/>
        </authorList>
    </citation>
    <scope>NUCLEOTIDE SEQUENCE [LARGE SCALE GENOMIC DNA]</scope>
    <source>
        <strain evidence="3 4">DSM 23382</strain>
    </source>
</reference>
<sequence length="197" mass="22213">MSPTMIFIRHGETPWNVEGRLQGQREVDMSDVGRDQARRNGRAVKAYFEASGRDPESFAYLASPMRRTCETMRLVRTEIGLDPTAFERRDVLRELTFGEWEGSTLKELKAQNRRLVRARRADKWGFVPPGGESYAGLSRRIAGWLETMEGDAVVVTHGGVLRVLRGLLFSAPSGCLPVRPIDQDRVLVVQGRLGTWL</sequence>
<keyword evidence="4" id="KW-1185">Reference proteome</keyword>
<dbReference type="PANTHER" id="PTHR48100:SF59">
    <property type="entry name" value="ADENOSYLCOBALAMIN_ALPHA-RIBAZOLE PHOSPHATASE"/>
    <property type="match status" value="1"/>
</dbReference>
<gene>
    <name evidence="3" type="ORF">C8N35_101224</name>
</gene>
<comment type="caution">
    <text evidence="3">The sequence shown here is derived from an EMBL/GenBank/DDBJ whole genome shotgun (WGS) entry which is preliminary data.</text>
</comment>
<feature type="binding site" evidence="2">
    <location>
        <begin position="9"/>
        <end position="16"/>
    </location>
    <ligand>
        <name>substrate</name>
    </ligand>
</feature>
<dbReference type="CDD" id="cd07067">
    <property type="entry name" value="HP_PGM_like"/>
    <property type="match status" value="1"/>
</dbReference>
<evidence type="ECO:0000313" key="3">
    <source>
        <dbReference type="EMBL" id="PTW62187.1"/>
    </source>
</evidence>
<dbReference type="GO" id="GO:0016791">
    <property type="term" value="F:phosphatase activity"/>
    <property type="evidence" value="ECO:0007669"/>
    <property type="project" value="TreeGrafter"/>
</dbReference>
<organism evidence="3 4">
    <name type="scientific">Breoghania corrubedonensis</name>
    <dbReference type="NCBI Taxonomy" id="665038"/>
    <lineage>
        <taxon>Bacteria</taxon>
        <taxon>Pseudomonadati</taxon>
        <taxon>Pseudomonadota</taxon>
        <taxon>Alphaproteobacteria</taxon>
        <taxon>Hyphomicrobiales</taxon>
        <taxon>Stappiaceae</taxon>
        <taxon>Breoghania</taxon>
    </lineage>
</organism>
<accession>A0A2T5VEL1</accession>
<dbReference type="GO" id="GO:0005737">
    <property type="term" value="C:cytoplasm"/>
    <property type="evidence" value="ECO:0007669"/>
    <property type="project" value="TreeGrafter"/>
</dbReference>
<dbReference type="Gene3D" id="3.40.50.1240">
    <property type="entry name" value="Phosphoglycerate mutase-like"/>
    <property type="match status" value="1"/>
</dbReference>
<dbReference type="RefSeq" id="WP_107987789.1">
    <property type="nucleotide sequence ID" value="NZ_QAYG01000001.1"/>
</dbReference>
<feature type="active site" description="Tele-phosphohistidine intermediate" evidence="1">
    <location>
        <position position="10"/>
    </location>
</feature>
<evidence type="ECO:0000256" key="1">
    <source>
        <dbReference type="PIRSR" id="PIRSR613078-1"/>
    </source>
</evidence>
<dbReference type="Proteomes" id="UP000244081">
    <property type="component" value="Unassembled WGS sequence"/>
</dbReference>
<dbReference type="InterPro" id="IPR050275">
    <property type="entry name" value="PGM_Phosphatase"/>
</dbReference>
<evidence type="ECO:0000313" key="4">
    <source>
        <dbReference type="Proteomes" id="UP000244081"/>
    </source>
</evidence>
<dbReference type="PANTHER" id="PTHR48100">
    <property type="entry name" value="BROAD-SPECIFICITY PHOSPHATASE YOR283W-RELATED"/>
    <property type="match status" value="1"/>
</dbReference>
<name>A0A2T5VEL1_9HYPH</name>
<feature type="active site" description="Proton donor/acceptor" evidence="1">
    <location>
        <position position="94"/>
    </location>
</feature>
<dbReference type="SUPFAM" id="SSF53254">
    <property type="entry name" value="Phosphoglycerate mutase-like"/>
    <property type="match status" value="1"/>
</dbReference>